<reference evidence="10" key="1">
    <citation type="submission" date="2020-10" db="EMBL/GenBank/DDBJ databases">
        <authorList>
            <person name="Kikuchi T."/>
        </authorList>
    </citation>
    <scope>NUCLEOTIDE SEQUENCE</scope>
    <source>
        <strain evidence="10">NKZ352</strain>
    </source>
</reference>
<dbReference type="PROSITE" id="PS00022">
    <property type="entry name" value="EGF_1"/>
    <property type="match status" value="2"/>
</dbReference>
<proteinExistence type="predicted"/>
<dbReference type="SMART" id="SM00186">
    <property type="entry name" value="FBG"/>
    <property type="match status" value="1"/>
</dbReference>
<dbReference type="InterPro" id="IPR000152">
    <property type="entry name" value="EGF-type_Asp/Asn_hydroxyl_site"/>
</dbReference>
<feature type="disulfide bond" evidence="5">
    <location>
        <begin position="630"/>
        <end position="639"/>
    </location>
</feature>
<dbReference type="Gene3D" id="3.90.215.10">
    <property type="entry name" value="Gamma Fibrinogen, chain A, domain 1"/>
    <property type="match status" value="1"/>
</dbReference>
<organism evidence="10 11">
    <name type="scientific">Caenorhabditis auriculariae</name>
    <dbReference type="NCBI Taxonomy" id="2777116"/>
    <lineage>
        <taxon>Eukaryota</taxon>
        <taxon>Metazoa</taxon>
        <taxon>Ecdysozoa</taxon>
        <taxon>Nematoda</taxon>
        <taxon>Chromadorea</taxon>
        <taxon>Rhabditida</taxon>
        <taxon>Rhabditina</taxon>
        <taxon>Rhabditomorpha</taxon>
        <taxon>Rhabditoidea</taxon>
        <taxon>Rhabditidae</taxon>
        <taxon>Peloderinae</taxon>
        <taxon>Caenorhabditis</taxon>
    </lineage>
</organism>
<dbReference type="InterPro" id="IPR014716">
    <property type="entry name" value="Fibrinogen_a/b/g_C_1"/>
</dbReference>
<dbReference type="InterPro" id="IPR036084">
    <property type="entry name" value="Ser_inhib-like_sf"/>
</dbReference>
<dbReference type="InterPro" id="IPR036056">
    <property type="entry name" value="Fibrinogen-like_C"/>
</dbReference>
<dbReference type="SMART" id="SM00181">
    <property type="entry name" value="EGF"/>
    <property type="match status" value="4"/>
</dbReference>
<feature type="domain" description="EGF-like" evidence="7">
    <location>
        <begin position="600"/>
        <end position="640"/>
    </location>
</feature>
<dbReference type="InterPro" id="IPR001881">
    <property type="entry name" value="EGF-like_Ca-bd_dom"/>
</dbReference>
<feature type="signal peptide" evidence="6">
    <location>
        <begin position="1"/>
        <end position="17"/>
    </location>
</feature>
<dbReference type="PROSITE" id="PS01186">
    <property type="entry name" value="EGF_2"/>
    <property type="match status" value="1"/>
</dbReference>
<dbReference type="OrthoDB" id="5874307at2759"/>
<feature type="chain" id="PRO_5035899746" evidence="6">
    <location>
        <begin position="18"/>
        <end position="886"/>
    </location>
</feature>
<dbReference type="GO" id="GO:0004867">
    <property type="term" value="F:serine-type endopeptidase inhibitor activity"/>
    <property type="evidence" value="ECO:0007669"/>
    <property type="project" value="UniProtKB-KW"/>
</dbReference>
<dbReference type="PANTHER" id="PTHR46160:SF9">
    <property type="entry name" value="PROTEIN PRY2-RELATED"/>
    <property type="match status" value="1"/>
</dbReference>
<evidence type="ECO:0000256" key="1">
    <source>
        <dbReference type="ARBA" id="ARBA00022536"/>
    </source>
</evidence>
<feature type="disulfide bond" evidence="5">
    <location>
        <begin position="115"/>
        <end position="124"/>
    </location>
</feature>
<keyword evidence="11" id="KW-1185">Reference proteome</keyword>
<feature type="domain" description="Fibrinogen C-terminal" evidence="9">
    <location>
        <begin position="639"/>
        <end position="847"/>
    </location>
</feature>
<comment type="caution">
    <text evidence="5">Lacks conserved residue(s) required for the propagation of feature annotation.</text>
</comment>
<protein>
    <submittedName>
        <fullName evidence="10">Uncharacterized protein</fullName>
    </submittedName>
</protein>
<feature type="domain" description="VWFD" evidence="8">
    <location>
        <begin position="171"/>
        <end position="352"/>
    </location>
</feature>
<evidence type="ECO:0000313" key="11">
    <source>
        <dbReference type="Proteomes" id="UP000835052"/>
    </source>
</evidence>
<feature type="domain" description="EGF-like" evidence="7">
    <location>
        <begin position="84"/>
        <end position="125"/>
    </location>
</feature>
<dbReference type="InterPro" id="IPR002919">
    <property type="entry name" value="TIL_dom"/>
</dbReference>
<dbReference type="SUPFAM" id="SSF56496">
    <property type="entry name" value="Fibrinogen C-terminal domain-like"/>
    <property type="match status" value="1"/>
</dbReference>
<evidence type="ECO:0000313" key="10">
    <source>
        <dbReference type="EMBL" id="CAD6185210.1"/>
    </source>
</evidence>
<keyword evidence="3" id="KW-0646">Protease inhibitor</keyword>
<dbReference type="Gene3D" id="2.10.25.10">
    <property type="entry name" value="Laminin"/>
    <property type="match status" value="4"/>
</dbReference>
<evidence type="ECO:0000259" key="9">
    <source>
        <dbReference type="PROSITE" id="PS51406"/>
    </source>
</evidence>
<accession>A0A8S1GUN3</accession>
<dbReference type="CDD" id="cd00054">
    <property type="entry name" value="EGF_CA"/>
    <property type="match status" value="2"/>
</dbReference>
<dbReference type="PANTHER" id="PTHR46160">
    <property type="entry name" value="ALPHA-TECTORIN-RELATED"/>
    <property type="match status" value="1"/>
</dbReference>
<keyword evidence="2 6" id="KW-0732">Signal</keyword>
<feature type="domain" description="EGF-like" evidence="7">
    <location>
        <begin position="126"/>
        <end position="162"/>
    </location>
</feature>
<keyword evidence="1 5" id="KW-0245">EGF-like domain</keyword>
<evidence type="ECO:0000259" key="8">
    <source>
        <dbReference type="PROSITE" id="PS51233"/>
    </source>
</evidence>
<dbReference type="PROSITE" id="PS51233">
    <property type="entry name" value="VWFD"/>
    <property type="match status" value="1"/>
</dbReference>
<evidence type="ECO:0000256" key="3">
    <source>
        <dbReference type="ARBA" id="ARBA00022900"/>
    </source>
</evidence>
<sequence length="886" mass="97351">MALRPLLLLALASSVFCIPSDQQHCYGLECESKEALLDIIRNFQEEKHAEYNAPRNNPAFKRTATVNNFLDAIGIESAAPAPTNCNICSDPSKCINGGTCVPDPRNPFGSYYCLCPDNATGQNCQKTIGCKENSCGPNTNCFVQNHQLNCVCKPGYSGAYPKSLGCTAKTVQSCCNGDPHCTTFDGLHYDYQGTCPYVFSQPCKTLSAPYSYYSVRAKNELVYPGAHVASVSEVEVDFYNRTIHIDGRSKWVLVDGLQVRLPWYYPNKKSPQITVTYSGYTFYVYNDQNVRVTFTTSGIVCVQVPDVAAFTGQPTLCGLAGNRDGNYKNDVVNKNGSIYPVNSRYTPSQGAGFTGFLHTEDSWITDNFLKLRTGQEVCVTGEIINNNTQCDAEKAARSCNPILQAAAGQGPFALCSALSNDTITDLYNDCVYDVCRNPPFICSALYSFVQTCQASVPTGNFGSWRTDTGCALACPLNSHYSSCASSCPASCYNPYPEDCDQGCADGCTCDYGFVMDNTVTSVLRCIPIQQCGCVDQYGYSHPAGAPWISDNCTIWHECQNGSYYSEYRPCGQYSNCEVVDLNQRCNCLPGFTGDGYNCTDINECLNPASCSVNKGQGICTNTPGSYSCACKEYYTGRNCELYMPRRHCADLYHYWSFKTSGVYIINPPYSVNGLPPFSNYSVYCDMDTDGGGFTLMSFDDGNANVNKSYQQYVNGFGDPSTQKLWLGLDLIHGMTILEPHTLRLTLHRCANNGFPAKTTDCTYGSFKVLGPETQYSVVIPKACTGSESVANYYQDGWARWTLSGIGPKFSAYDQENSKDFLCSKTFQNTGFWFDTTIRCGSANLNGVRFSCDNIPSTYESYLSWAGDPLGQATLLLRPAGYPNYDN</sequence>
<dbReference type="SUPFAM" id="SSF57567">
    <property type="entry name" value="Serine protease inhibitors"/>
    <property type="match status" value="1"/>
</dbReference>
<evidence type="ECO:0000256" key="5">
    <source>
        <dbReference type="PROSITE-ProRule" id="PRU00076"/>
    </source>
</evidence>
<dbReference type="InterPro" id="IPR002181">
    <property type="entry name" value="Fibrinogen_a/b/g_C_dom"/>
</dbReference>
<name>A0A8S1GUN3_9PELO</name>
<dbReference type="Pfam" id="PF07645">
    <property type="entry name" value="EGF_CA"/>
    <property type="match status" value="1"/>
</dbReference>
<dbReference type="Pfam" id="PF01826">
    <property type="entry name" value="TIL"/>
    <property type="match status" value="1"/>
</dbReference>
<keyword evidence="3" id="KW-0722">Serine protease inhibitor</keyword>
<dbReference type="PROSITE" id="PS00010">
    <property type="entry name" value="ASX_HYDROXYL"/>
    <property type="match status" value="1"/>
</dbReference>
<keyword evidence="4 5" id="KW-1015">Disulfide bond</keyword>
<dbReference type="Pfam" id="PF00094">
    <property type="entry name" value="VWD"/>
    <property type="match status" value="1"/>
</dbReference>
<dbReference type="SUPFAM" id="SSF57196">
    <property type="entry name" value="EGF/Laminin"/>
    <property type="match status" value="2"/>
</dbReference>
<dbReference type="EMBL" id="CAJGYM010000002">
    <property type="protein sequence ID" value="CAD6185210.1"/>
    <property type="molecule type" value="Genomic_DNA"/>
</dbReference>
<dbReference type="PROSITE" id="PS50026">
    <property type="entry name" value="EGF_3"/>
    <property type="match status" value="3"/>
</dbReference>
<comment type="caution">
    <text evidence="10">The sequence shown here is derived from an EMBL/GenBank/DDBJ whole genome shotgun (WGS) entry which is preliminary data.</text>
</comment>
<dbReference type="SMART" id="SM00216">
    <property type="entry name" value="VWD"/>
    <property type="match status" value="1"/>
</dbReference>
<dbReference type="InterPro" id="IPR052749">
    <property type="entry name" value="Alpha-tectorin"/>
</dbReference>
<dbReference type="PROSITE" id="PS51406">
    <property type="entry name" value="FIBRINOGEN_C_2"/>
    <property type="match status" value="1"/>
</dbReference>
<dbReference type="Pfam" id="PF00147">
    <property type="entry name" value="Fibrinogen_C"/>
    <property type="match status" value="1"/>
</dbReference>
<evidence type="ECO:0000256" key="6">
    <source>
        <dbReference type="SAM" id="SignalP"/>
    </source>
</evidence>
<dbReference type="SMART" id="SM00179">
    <property type="entry name" value="EGF_CA"/>
    <property type="match status" value="2"/>
</dbReference>
<dbReference type="InterPro" id="IPR000742">
    <property type="entry name" value="EGF"/>
</dbReference>
<dbReference type="Pfam" id="PF00008">
    <property type="entry name" value="EGF"/>
    <property type="match status" value="1"/>
</dbReference>
<dbReference type="GO" id="GO:0005509">
    <property type="term" value="F:calcium ion binding"/>
    <property type="evidence" value="ECO:0007669"/>
    <property type="project" value="InterPro"/>
</dbReference>
<evidence type="ECO:0000256" key="4">
    <source>
        <dbReference type="ARBA" id="ARBA00023157"/>
    </source>
</evidence>
<evidence type="ECO:0000256" key="2">
    <source>
        <dbReference type="ARBA" id="ARBA00022729"/>
    </source>
</evidence>
<dbReference type="InterPro" id="IPR049883">
    <property type="entry name" value="NOTCH1_EGF-like"/>
</dbReference>
<dbReference type="InterPro" id="IPR001846">
    <property type="entry name" value="VWF_type-D"/>
</dbReference>
<dbReference type="NCBIfam" id="NF040941">
    <property type="entry name" value="GGGWT_bact"/>
    <property type="match status" value="1"/>
</dbReference>
<gene>
    <name evidence="10" type="ORF">CAUJ_LOCUS1129</name>
</gene>
<dbReference type="AlphaFoldDB" id="A0A8S1GUN3"/>
<evidence type="ECO:0000259" key="7">
    <source>
        <dbReference type="PROSITE" id="PS50026"/>
    </source>
</evidence>
<dbReference type="Proteomes" id="UP000835052">
    <property type="component" value="Unassembled WGS sequence"/>
</dbReference>